<proteinExistence type="predicted"/>
<dbReference type="Proteomes" id="UP000007266">
    <property type="component" value="Unassembled WGS sequence"/>
</dbReference>
<dbReference type="AlphaFoldDB" id="D6X4B0"/>
<organism evidence="1 2">
    <name type="scientific">Tribolium castaneum</name>
    <name type="common">Red flour beetle</name>
    <dbReference type="NCBI Taxonomy" id="7070"/>
    <lineage>
        <taxon>Eukaryota</taxon>
        <taxon>Metazoa</taxon>
        <taxon>Ecdysozoa</taxon>
        <taxon>Arthropoda</taxon>
        <taxon>Hexapoda</taxon>
        <taxon>Insecta</taxon>
        <taxon>Pterygota</taxon>
        <taxon>Neoptera</taxon>
        <taxon>Endopterygota</taxon>
        <taxon>Coleoptera</taxon>
        <taxon>Polyphaga</taxon>
        <taxon>Cucujiformia</taxon>
        <taxon>Tenebrionidae</taxon>
        <taxon>Tenebrionidae incertae sedis</taxon>
        <taxon>Tribolium</taxon>
    </lineage>
</organism>
<name>D6X4B0_TRICA</name>
<dbReference type="HOGENOM" id="CLU_2641335_0_0_1"/>
<reference evidence="1 2" key="1">
    <citation type="journal article" date="2008" name="Nature">
        <title>The genome of the model beetle and pest Tribolium castaneum.</title>
        <authorList>
            <consortium name="Tribolium Genome Sequencing Consortium"/>
            <person name="Richards S."/>
            <person name="Gibbs R.A."/>
            <person name="Weinstock G.M."/>
            <person name="Brown S.J."/>
            <person name="Denell R."/>
            <person name="Beeman R.W."/>
            <person name="Gibbs R."/>
            <person name="Beeman R.W."/>
            <person name="Brown S.J."/>
            <person name="Bucher G."/>
            <person name="Friedrich M."/>
            <person name="Grimmelikhuijzen C.J."/>
            <person name="Klingler M."/>
            <person name="Lorenzen M."/>
            <person name="Richards S."/>
            <person name="Roth S."/>
            <person name="Schroder R."/>
            <person name="Tautz D."/>
            <person name="Zdobnov E.M."/>
            <person name="Muzny D."/>
            <person name="Gibbs R.A."/>
            <person name="Weinstock G.M."/>
            <person name="Attaway T."/>
            <person name="Bell S."/>
            <person name="Buhay C.J."/>
            <person name="Chandrabose M.N."/>
            <person name="Chavez D."/>
            <person name="Clerk-Blankenburg K.P."/>
            <person name="Cree A."/>
            <person name="Dao M."/>
            <person name="Davis C."/>
            <person name="Chacko J."/>
            <person name="Dinh H."/>
            <person name="Dugan-Rocha S."/>
            <person name="Fowler G."/>
            <person name="Garner T.T."/>
            <person name="Garnes J."/>
            <person name="Gnirke A."/>
            <person name="Hawes A."/>
            <person name="Hernandez J."/>
            <person name="Hines S."/>
            <person name="Holder M."/>
            <person name="Hume J."/>
            <person name="Jhangiani S.N."/>
            <person name="Joshi V."/>
            <person name="Khan Z.M."/>
            <person name="Jackson L."/>
            <person name="Kovar C."/>
            <person name="Kowis A."/>
            <person name="Lee S."/>
            <person name="Lewis L.R."/>
            <person name="Margolis J."/>
            <person name="Morgan M."/>
            <person name="Nazareth L.V."/>
            <person name="Nguyen N."/>
            <person name="Okwuonu G."/>
            <person name="Parker D."/>
            <person name="Richards S."/>
            <person name="Ruiz S.J."/>
            <person name="Santibanez J."/>
            <person name="Savard J."/>
            <person name="Scherer S.E."/>
            <person name="Schneider B."/>
            <person name="Sodergren E."/>
            <person name="Tautz D."/>
            <person name="Vattahil S."/>
            <person name="Villasana D."/>
            <person name="White C.S."/>
            <person name="Wright R."/>
            <person name="Park Y."/>
            <person name="Beeman R.W."/>
            <person name="Lord J."/>
            <person name="Oppert B."/>
            <person name="Lorenzen M."/>
            <person name="Brown S."/>
            <person name="Wang L."/>
            <person name="Savard J."/>
            <person name="Tautz D."/>
            <person name="Richards S."/>
            <person name="Weinstock G."/>
            <person name="Gibbs R.A."/>
            <person name="Liu Y."/>
            <person name="Worley K."/>
            <person name="Weinstock G."/>
            <person name="Elsik C.G."/>
            <person name="Reese J.T."/>
            <person name="Elhaik E."/>
            <person name="Landan G."/>
            <person name="Graur D."/>
            <person name="Arensburger P."/>
            <person name="Atkinson P."/>
            <person name="Beeman R.W."/>
            <person name="Beidler J."/>
            <person name="Brown S.J."/>
            <person name="Demuth J.P."/>
            <person name="Drury D.W."/>
            <person name="Du Y.Z."/>
            <person name="Fujiwara H."/>
            <person name="Lorenzen M."/>
            <person name="Maselli V."/>
            <person name="Osanai M."/>
            <person name="Park Y."/>
            <person name="Robertson H.M."/>
            <person name="Tu Z."/>
            <person name="Wang J.J."/>
            <person name="Wang S."/>
            <person name="Richards S."/>
            <person name="Song H."/>
            <person name="Zhang L."/>
            <person name="Sodergren E."/>
            <person name="Werner D."/>
            <person name="Stanke M."/>
            <person name="Morgenstern B."/>
            <person name="Solovyev V."/>
            <person name="Kosarev P."/>
            <person name="Brown G."/>
            <person name="Chen H.C."/>
            <person name="Ermolaeva O."/>
            <person name="Hlavina W."/>
            <person name="Kapustin Y."/>
            <person name="Kiryutin B."/>
            <person name="Kitts P."/>
            <person name="Maglott D."/>
            <person name="Pruitt K."/>
            <person name="Sapojnikov V."/>
            <person name="Souvorov A."/>
            <person name="Mackey A.J."/>
            <person name="Waterhouse R.M."/>
            <person name="Wyder S."/>
            <person name="Zdobnov E.M."/>
            <person name="Zdobnov E.M."/>
            <person name="Wyder S."/>
            <person name="Kriventseva E.V."/>
            <person name="Kadowaki T."/>
            <person name="Bork P."/>
            <person name="Aranda M."/>
            <person name="Bao R."/>
            <person name="Beermann A."/>
            <person name="Berns N."/>
            <person name="Bolognesi R."/>
            <person name="Bonneton F."/>
            <person name="Bopp D."/>
            <person name="Brown S.J."/>
            <person name="Bucher G."/>
            <person name="Butts T."/>
            <person name="Chaumot A."/>
            <person name="Denell R.E."/>
            <person name="Ferrier D.E."/>
            <person name="Friedrich M."/>
            <person name="Gordon C.M."/>
            <person name="Jindra M."/>
            <person name="Klingler M."/>
            <person name="Lan Q."/>
            <person name="Lattorff H.M."/>
            <person name="Laudet V."/>
            <person name="von Levetsow C."/>
            <person name="Liu Z."/>
            <person name="Lutz R."/>
            <person name="Lynch J.A."/>
            <person name="da Fonseca R.N."/>
            <person name="Posnien N."/>
            <person name="Reuter R."/>
            <person name="Roth S."/>
            <person name="Savard J."/>
            <person name="Schinko J.B."/>
            <person name="Schmitt C."/>
            <person name="Schoppmeier M."/>
            <person name="Schroder R."/>
            <person name="Shippy T.D."/>
            <person name="Simonnet F."/>
            <person name="Marques-Souza H."/>
            <person name="Tautz D."/>
            <person name="Tomoyasu Y."/>
            <person name="Trauner J."/>
            <person name="Van der Zee M."/>
            <person name="Vervoort M."/>
            <person name="Wittkopp N."/>
            <person name="Wimmer E.A."/>
            <person name="Yang X."/>
            <person name="Jones A.K."/>
            <person name="Sattelle D.B."/>
            <person name="Ebert P.R."/>
            <person name="Nelson D."/>
            <person name="Scott J.G."/>
            <person name="Beeman R.W."/>
            <person name="Muthukrishnan S."/>
            <person name="Kramer K.J."/>
            <person name="Arakane Y."/>
            <person name="Beeman R.W."/>
            <person name="Zhu Q."/>
            <person name="Hogenkamp D."/>
            <person name="Dixit R."/>
            <person name="Oppert B."/>
            <person name="Jiang H."/>
            <person name="Zou Z."/>
            <person name="Marshall J."/>
            <person name="Elpidina E."/>
            <person name="Vinokurov K."/>
            <person name="Oppert C."/>
            <person name="Zou Z."/>
            <person name="Evans J."/>
            <person name="Lu Z."/>
            <person name="Zhao P."/>
            <person name="Sumathipala N."/>
            <person name="Altincicek B."/>
            <person name="Vilcinskas A."/>
            <person name="Williams M."/>
            <person name="Hultmark D."/>
            <person name="Hetru C."/>
            <person name="Jiang H."/>
            <person name="Grimmelikhuijzen C.J."/>
            <person name="Hauser F."/>
            <person name="Cazzamali G."/>
            <person name="Williamson M."/>
            <person name="Park Y."/>
            <person name="Li B."/>
            <person name="Tanaka Y."/>
            <person name="Predel R."/>
            <person name="Neupert S."/>
            <person name="Schachtner J."/>
            <person name="Verleyen P."/>
            <person name="Raible F."/>
            <person name="Bork P."/>
            <person name="Friedrich M."/>
            <person name="Walden K.K."/>
            <person name="Robertson H.M."/>
            <person name="Angeli S."/>
            <person name="Foret S."/>
            <person name="Bucher G."/>
            <person name="Schuetz S."/>
            <person name="Maleszka R."/>
            <person name="Wimmer E.A."/>
            <person name="Beeman R.W."/>
            <person name="Lorenzen M."/>
            <person name="Tomoyasu Y."/>
            <person name="Miller S.C."/>
            <person name="Grossmann D."/>
            <person name="Bucher G."/>
        </authorList>
    </citation>
    <scope>NUCLEOTIDE SEQUENCE [LARGE SCALE GENOMIC DNA]</scope>
    <source>
        <strain evidence="1 2">Georgia GA2</strain>
    </source>
</reference>
<dbReference type="EMBL" id="KQ971410">
    <property type="protein sequence ID" value="EEZ97528.1"/>
    <property type="molecule type" value="Genomic_DNA"/>
</dbReference>
<sequence length="77" mass="9210">MDVSSSRYDLSQHSHATKAIRNIFTAPPFEIRMLNYNNRMNYERGWHDILTFQEENADEMDGHEAQTRRDVIKMHLE</sequence>
<evidence type="ECO:0000313" key="2">
    <source>
        <dbReference type="Proteomes" id="UP000007266"/>
    </source>
</evidence>
<accession>D6X4B0</accession>
<gene>
    <name evidence="1" type="primary">GLEAN_11375</name>
    <name evidence="1" type="ORF">TcasGA2_TC011375</name>
</gene>
<reference evidence="1 2" key="2">
    <citation type="journal article" date="2010" name="Nucleic Acids Res.">
        <title>BeetleBase in 2010: revisions to provide comprehensive genomic information for Tribolium castaneum.</title>
        <authorList>
            <person name="Kim H.S."/>
            <person name="Murphy T."/>
            <person name="Xia J."/>
            <person name="Caragea D."/>
            <person name="Park Y."/>
            <person name="Beeman R.W."/>
            <person name="Lorenzen M.D."/>
            <person name="Butcher S."/>
            <person name="Manak J.R."/>
            <person name="Brown S.J."/>
        </authorList>
    </citation>
    <scope>NUCLEOTIDE SEQUENCE [LARGE SCALE GENOMIC DNA]</scope>
    <source>
        <strain evidence="1 2">Georgia GA2</strain>
    </source>
</reference>
<keyword evidence="2" id="KW-1185">Reference proteome</keyword>
<evidence type="ECO:0000313" key="1">
    <source>
        <dbReference type="EMBL" id="EEZ97528.1"/>
    </source>
</evidence>
<protein>
    <submittedName>
        <fullName evidence="1">Uncharacterized protein</fullName>
    </submittedName>
</protein>